<evidence type="ECO:0000313" key="2">
    <source>
        <dbReference type="EMBL" id="ANM61897.1"/>
    </source>
</evidence>
<dbReference type="InParanoid" id="A0A1P8AZ47"/>
<organism evidence="2 3">
    <name type="scientific">Arabidopsis thaliana</name>
    <name type="common">Mouse-ear cress</name>
    <dbReference type="NCBI Taxonomy" id="3702"/>
    <lineage>
        <taxon>Eukaryota</taxon>
        <taxon>Viridiplantae</taxon>
        <taxon>Streptophyta</taxon>
        <taxon>Embryophyta</taxon>
        <taxon>Tracheophyta</taxon>
        <taxon>Spermatophyta</taxon>
        <taxon>Magnoliopsida</taxon>
        <taxon>eudicotyledons</taxon>
        <taxon>Gunneridae</taxon>
        <taxon>Pentapetalae</taxon>
        <taxon>rosids</taxon>
        <taxon>malvids</taxon>
        <taxon>Brassicales</taxon>
        <taxon>Brassicaceae</taxon>
        <taxon>Camelineae</taxon>
        <taxon>Arabidopsis</taxon>
    </lineage>
</organism>
<dbReference type="TAIR" id="AT2G02695"/>
<accession>A0A1P8AZ47</accession>
<dbReference type="KEGG" id="ath:AT2G02695"/>
<evidence type="ECO:0000313" key="3">
    <source>
        <dbReference type="Proteomes" id="UP000006548"/>
    </source>
</evidence>
<dbReference type="GeneID" id="28717520"/>
<dbReference type="RefSeq" id="NP_001324086.1">
    <property type="nucleotide sequence ID" value="NM_001335130.1"/>
</dbReference>
<reference evidence="2 3" key="1">
    <citation type="journal article" date="1999" name="Nature">
        <title>Sequence and analysis of chromosome 2 of the plant Arabidopsis thaliana.</title>
        <authorList>
            <person name="Lin X."/>
            <person name="Kaul S."/>
            <person name="Rounsley S."/>
            <person name="Shea T.P."/>
            <person name="Benito M.I."/>
            <person name="Town C.D."/>
            <person name="Fujii C.Y."/>
            <person name="Mason T."/>
            <person name="Bowman C.L."/>
            <person name="Barnstead M."/>
            <person name="Feldblyum T.V."/>
            <person name="Buell C.R."/>
            <person name="Ketchum K.A."/>
            <person name="Lee J."/>
            <person name="Ronning C.M."/>
            <person name="Koo H.L."/>
            <person name="Moffat K.S."/>
            <person name="Cronin L.A."/>
            <person name="Shen M."/>
            <person name="Pai G."/>
            <person name="Van Aken S."/>
            <person name="Umayam L."/>
            <person name="Tallon L.J."/>
            <person name="Gill J.E."/>
            <person name="Adams M.D."/>
            <person name="Carrera A.J."/>
            <person name="Creasy T.H."/>
            <person name="Goodman H.M."/>
            <person name="Somerville C.R."/>
            <person name="Copenhaver G.P."/>
            <person name="Preuss D."/>
            <person name="Nierman W.C."/>
            <person name="White O."/>
            <person name="Eisen J.A."/>
            <person name="Salzberg S.L."/>
            <person name="Fraser C.M."/>
            <person name="Venter J.C."/>
        </authorList>
    </citation>
    <scope>NUCLEOTIDE SEQUENCE [LARGE SCALE GENOMIC DNA]</scope>
    <source>
        <strain evidence="3">cv. Columbia</strain>
    </source>
</reference>
<dbReference type="Proteomes" id="UP000006548">
    <property type="component" value="Chromosome 2"/>
</dbReference>
<name>A0A1P8AZ47_ARATH</name>
<dbReference type="EMBL" id="CP002685">
    <property type="protein sequence ID" value="ANM61897.1"/>
    <property type="molecule type" value="Genomic_DNA"/>
</dbReference>
<evidence type="ECO:0000313" key="1">
    <source>
        <dbReference type="Araport" id="AT2G02695"/>
    </source>
</evidence>
<dbReference type="AlphaFoldDB" id="A0A1P8AZ47"/>
<dbReference type="Araport" id="AT2G02695"/>
<gene>
    <name evidence="1 2" type="ordered locus">At2g02695</name>
</gene>
<protein>
    <submittedName>
        <fullName evidence="2">Uncharacterized protein</fullName>
    </submittedName>
</protein>
<keyword evidence="3" id="KW-1185">Reference proteome</keyword>
<proteinExistence type="predicted"/>
<sequence>MGSKWALTLGSNVVTKDRKCSDKTVDF</sequence>
<reference evidence="3" key="2">
    <citation type="journal article" date="2017" name="Plant J.">
        <title>Araport11: a complete reannotation of the Arabidopsis thaliana reference genome.</title>
        <authorList>
            <person name="Cheng C.Y."/>
            <person name="Krishnakumar V."/>
            <person name="Chan A.P."/>
            <person name="Thibaud-Nissen F."/>
            <person name="Schobel S."/>
            <person name="Town C.D."/>
        </authorList>
    </citation>
    <scope>GENOME REANNOTATION</scope>
    <source>
        <strain evidence="3">cv. Columbia</strain>
    </source>
</reference>